<dbReference type="SUPFAM" id="SSF46938">
    <property type="entry name" value="CRAL/TRIO N-terminal domain"/>
    <property type="match status" value="1"/>
</dbReference>
<dbReference type="SUPFAM" id="SSF52087">
    <property type="entry name" value="CRAL/TRIO domain"/>
    <property type="match status" value="1"/>
</dbReference>
<dbReference type="InterPro" id="IPR001251">
    <property type="entry name" value="CRAL-TRIO_dom"/>
</dbReference>
<comment type="caution">
    <text evidence="3">The sequence shown here is derived from an EMBL/GenBank/DDBJ whole genome shotgun (WGS) entry which is preliminary data.</text>
</comment>
<proteinExistence type="predicted"/>
<name>A0A8J8TAG6_HALGN</name>
<feature type="region of interest" description="Disordered" evidence="1">
    <location>
        <begin position="338"/>
        <end position="362"/>
    </location>
</feature>
<evidence type="ECO:0000313" key="3">
    <source>
        <dbReference type="EMBL" id="TNV87288.1"/>
    </source>
</evidence>
<keyword evidence="4" id="KW-1185">Reference proteome</keyword>
<feature type="domain" description="CRAL-TRIO" evidence="2">
    <location>
        <begin position="79"/>
        <end position="245"/>
    </location>
</feature>
<dbReference type="PANTHER" id="PTHR45657:SF1">
    <property type="entry name" value="CRAL-TRIO DOMAIN-CONTAINING PROTEIN YKL091C-RELATED"/>
    <property type="match status" value="1"/>
</dbReference>
<dbReference type="OrthoDB" id="1434354at2759"/>
<gene>
    <name evidence="3" type="ORF">FGO68_gene13622</name>
</gene>
<dbReference type="InterPro" id="IPR051026">
    <property type="entry name" value="PI/PC_transfer"/>
</dbReference>
<dbReference type="Gene3D" id="3.40.525.10">
    <property type="entry name" value="CRAL-TRIO lipid binding domain"/>
    <property type="match status" value="1"/>
</dbReference>
<reference evidence="3" key="1">
    <citation type="submission" date="2019-06" db="EMBL/GenBank/DDBJ databases">
        <authorList>
            <person name="Zheng W."/>
        </authorList>
    </citation>
    <scope>NUCLEOTIDE SEQUENCE</scope>
    <source>
        <strain evidence="3">QDHG01</strain>
    </source>
</reference>
<sequence length="400" mass="45425">MASFTPEQLKQVDTFIEELVKVKKIVGEIHIMLFQKSHYARFLKAHNFDKEKATRAFSEYMEWRKVRGIDKILDVDLHQFELIKEFLPNGFHQTDTEGRPIFIVHMGDTKLSNLFDSCTPEQIVTYFFRELEHTWRMKGDSLVLIIDLKAVKLKDLQNKRANGLFGGSLLPMLQKYYPELMHRCFILNTPIFFQDYFEQQVKPAISATTLAKILITGEATHPDLSKSVKAEMLPKLYGGLCECEATCIYSDKGPWCQVENKVNYQDREGNMKKAKVQHQKGQGGAGEAFKFEGSDDDDEVEDLLGRESQMADLKSALLSGFGQGPQSLQVGHGIQIRKNFDDDNLDGDEEEEDDEKEIDERDIDKELLKKMFLGGMSGGGAAGMNLPGATPMNTQMDDEL</sequence>
<dbReference type="Proteomes" id="UP000785679">
    <property type="component" value="Unassembled WGS sequence"/>
</dbReference>
<dbReference type="EMBL" id="RRYP01000523">
    <property type="protein sequence ID" value="TNV87288.1"/>
    <property type="molecule type" value="Genomic_DNA"/>
</dbReference>
<dbReference type="PROSITE" id="PS50191">
    <property type="entry name" value="CRAL_TRIO"/>
    <property type="match status" value="1"/>
</dbReference>
<evidence type="ECO:0000259" key="2">
    <source>
        <dbReference type="PROSITE" id="PS50191"/>
    </source>
</evidence>
<dbReference type="InterPro" id="IPR036273">
    <property type="entry name" value="CRAL/TRIO_N_dom_sf"/>
</dbReference>
<feature type="region of interest" description="Disordered" evidence="1">
    <location>
        <begin position="378"/>
        <end position="400"/>
    </location>
</feature>
<dbReference type="PANTHER" id="PTHR45657">
    <property type="entry name" value="CRAL-TRIO DOMAIN-CONTAINING PROTEIN YKL091C-RELATED"/>
    <property type="match status" value="1"/>
</dbReference>
<accession>A0A8J8TAG6</accession>
<organism evidence="3 4">
    <name type="scientific">Halteria grandinella</name>
    <dbReference type="NCBI Taxonomy" id="5974"/>
    <lineage>
        <taxon>Eukaryota</taxon>
        <taxon>Sar</taxon>
        <taxon>Alveolata</taxon>
        <taxon>Ciliophora</taxon>
        <taxon>Intramacronucleata</taxon>
        <taxon>Spirotrichea</taxon>
        <taxon>Stichotrichia</taxon>
        <taxon>Sporadotrichida</taxon>
        <taxon>Halteriidae</taxon>
        <taxon>Halteria</taxon>
    </lineage>
</organism>
<evidence type="ECO:0000256" key="1">
    <source>
        <dbReference type="SAM" id="MobiDB-lite"/>
    </source>
</evidence>
<dbReference type="SMART" id="SM00516">
    <property type="entry name" value="SEC14"/>
    <property type="match status" value="1"/>
</dbReference>
<feature type="compositionally biased region" description="Acidic residues" evidence="1">
    <location>
        <begin position="342"/>
        <end position="357"/>
    </location>
</feature>
<dbReference type="CDD" id="cd00170">
    <property type="entry name" value="SEC14"/>
    <property type="match status" value="1"/>
</dbReference>
<dbReference type="Pfam" id="PF00650">
    <property type="entry name" value="CRAL_TRIO"/>
    <property type="match status" value="1"/>
</dbReference>
<feature type="compositionally biased region" description="Polar residues" evidence="1">
    <location>
        <begin position="391"/>
        <end position="400"/>
    </location>
</feature>
<evidence type="ECO:0000313" key="4">
    <source>
        <dbReference type="Proteomes" id="UP000785679"/>
    </source>
</evidence>
<protein>
    <recommendedName>
        <fullName evidence="2">CRAL-TRIO domain-containing protein</fullName>
    </recommendedName>
</protein>
<dbReference type="AlphaFoldDB" id="A0A8J8TAG6"/>
<dbReference type="InterPro" id="IPR036865">
    <property type="entry name" value="CRAL-TRIO_dom_sf"/>
</dbReference>